<evidence type="ECO:0000313" key="1">
    <source>
        <dbReference type="EMBL" id="CAG6571523.1"/>
    </source>
</evidence>
<sequence length="108" mass="11982">MTHESGAVLLSDGVGYLGQMVRQACSQRWMHHLQHGVHFLLHQNDVVVSGHDHDLAERSLGTGRILPVGLLELLLEPEPRRPGKIVLDVLQRLLVRQSSQRSSLSPVA</sequence>
<accession>A0A8D8NNU8</accession>
<dbReference type="AlphaFoldDB" id="A0A8D8NNU8"/>
<reference evidence="1" key="1">
    <citation type="submission" date="2021-05" db="EMBL/GenBank/DDBJ databases">
        <authorList>
            <person name="Alioto T."/>
            <person name="Alioto T."/>
            <person name="Gomez Garrido J."/>
        </authorList>
    </citation>
    <scope>NUCLEOTIDE SEQUENCE</scope>
</reference>
<proteinExistence type="predicted"/>
<organism evidence="1">
    <name type="scientific">Culex pipiens</name>
    <name type="common">House mosquito</name>
    <dbReference type="NCBI Taxonomy" id="7175"/>
    <lineage>
        <taxon>Eukaryota</taxon>
        <taxon>Metazoa</taxon>
        <taxon>Ecdysozoa</taxon>
        <taxon>Arthropoda</taxon>
        <taxon>Hexapoda</taxon>
        <taxon>Insecta</taxon>
        <taxon>Pterygota</taxon>
        <taxon>Neoptera</taxon>
        <taxon>Endopterygota</taxon>
        <taxon>Diptera</taxon>
        <taxon>Nematocera</taxon>
        <taxon>Culicoidea</taxon>
        <taxon>Culicidae</taxon>
        <taxon>Culicinae</taxon>
        <taxon>Culicini</taxon>
        <taxon>Culex</taxon>
        <taxon>Culex</taxon>
    </lineage>
</organism>
<protein>
    <submittedName>
        <fullName evidence="1">(northern house mosquito) hypothetical protein</fullName>
    </submittedName>
</protein>
<name>A0A8D8NNU8_CULPI</name>
<dbReference type="EMBL" id="HBUE01286105">
    <property type="protein sequence ID" value="CAG6571523.1"/>
    <property type="molecule type" value="Transcribed_RNA"/>
</dbReference>